<dbReference type="EC" id="6.3.4.3" evidence="2"/>
<keyword evidence="3" id="KW-0554">One-carbon metabolism</keyword>
<evidence type="ECO:0000256" key="2">
    <source>
        <dbReference type="ARBA" id="ARBA00012295"/>
    </source>
</evidence>
<dbReference type="AlphaFoldDB" id="W4GJT0"/>
<dbReference type="FunFam" id="3.40.50.300:FF:001859">
    <property type="entry name" value="Formate--tetrahydrofolate ligase"/>
    <property type="match status" value="1"/>
</dbReference>
<dbReference type="Gene3D" id="3.10.410.10">
    <property type="entry name" value="Formyltetrahydrofolate synthetase, domain 3"/>
    <property type="match status" value="1"/>
</dbReference>
<evidence type="ECO:0000256" key="1">
    <source>
        <dbReference type="ARBA" id="ARBA00004777"/>
    </source>
</evidence>
<dbReference type="PROSITE" id="PS00722">
    <property type="entry name" value="FTHFS_2"/>
    <property type="match status" value="1"/>
</dbReference>
<keyword evidence="4" id="KW-0436">Ligase</keyword>
<comment type="pathway">
    <text evidence="1">One-carbon metabolism; tetrahydrofolate interconversion.</text>
</comment>
<organism evidence="7">
    <name type="scientific">Aphanomyces astaci</name>
    <name type="common">Crayfish plague agent</name>
    <dbReference type="NCBI Taxonomy" id="112090"/>
    <lineage>
        <taxon>Eukaryota</taxon>
        <taxon>Sar</taxon>
        <taxon>Stramenopiles</taxon>
        <taxon>Oomycota</taxon>
        <taxon>Saprolegniomycetes</taxon>
        <taxon>Saprolegniales</taxon>
        <taxon>Verrucalvaceae</taxon>
        <taxon>Aphanomyces</taxon>
    </lineage>
</organism>
<proteinExistence type="inferred from homology"/>
<dbReference type="EMBL" id="KI913128">
    <property type="protein sequence ID" value="ETV79173.1"/>
    <property type="molecule type" value="Genomic_DNA"/>
</dbReference>
<dbReference type="GO" id="GO:0004329">
    <property type="term" value="F:formate-tetrahydrofolate ligase activity"/>
    <property type="evidence" value="ECO:0007669"/>
    <property type="project" value="UniProtKB-EC"/>
</dbReference>
<keyword evidence="6" id="KW-0067">ATP-binding</keyword>
<dbReference type="CDD" id="cd00477">
    <property type="entry name" value="FTHFS"/>
    <property type="match status" value="1"/>
</dbReference>
<evidence type="ECO:0000256" key="3">
    <source>
        <dbReference type="ARBA" id="ARBA00022563"/>
    </source>
</evidence>
<dbReference type="OrthoDB" id="5126881at2759"/>
<evidence type="ECO:0000256" key="6">
    <source>
        <dbReference type="ARBA" id="ARBA00022840"/>
    </source>
</evidence>
<dbReference type="Pfam" id="PF01268">
    <property type="entry name" value="FTHFS"/>
    <property type="match status" value="1"/>
</dbReference>
<dbReference type="InterPro" id="IPR000559">
    <property type="entry name" value="Formate_THF_ligase"/>
</dbReference>
<dbReference type="VEuPathDB" id="FungiDB:H257_07253"/>
<evidence type="ECO:0000256" key="5">
    <source>
        <dbReference type="ARBA" id="ARBA00022741"/>
    </source>
</evidence>
<dbReference type="GeneID" id="20809249"/>
<name>W4GJT0_APHAT</name>
<dbReference type="SUPFAM" id="SSF52540">
    <property type="entry name" value="P-loop containing nucleoside triphosphate hydrolases"/>
    <property type="match status" value="1"/>
</dbReference>
<dbReference type="RefSeq" id="XP_009831014.1">
    <property type="nucleotide sequence ID" value="XM_009832712.1"/>
</dbReference>
<dbReference type="PROSITE" id="PS00721">
    <property type="entry name" value="FTHFS_1"/>
    <property type="match status" value="1"/>
</dbReference>
<dbReference type="FunFam" id="3.40.50.300:FF:000245">
    <property type="entry name" value="C-1-tetrahydrofolate synthase, cytoplasmic"/>
    <property type="match status" value="1"/>
</dbReference>
<reference evidence="7" key="1">
    <citation type="submission" date="2013-12" db="EMBL/GenBank/DDBJ databases">
        <title>The Genome Sequence of Aphanomyces astaci APO3.</title>
        <authorList>
            <consortium name="The Broad Institute Genomics Platform"/>
            <person name="Russ C."/>
            <person name="Tyler B."/>
            <person name="van West P."/>
            <person name="Dieguez-Uribeondo J."/>
            <person name="Young S.K."/>
            <person name="Zeng Q."/>
            <person name="Gargeya S."/>
            <person name="Fitzgerald M."/>
            <person name="Abouelleil A."/>
            <person name="Alvarado L."/>
            <person name="Chapman S.B."/>
            <person name="Gainer-Dewar J."/>
            <person name="Goldberg J."/>
            <person name="Griggs A."/>
            <person name="Gujja S."/>
            <person name="Hansen M."/>
            <person name="Howarth C."/>
            <person name="Imamovic A."/>
            <person name="Ireland A."/>
            <person name="Larimer J."/>
            <person name="McCowan C."/>
            <person name="Murphy C."/>
            <person name="Pearson M."/>
            <person name="Poon T.W."/>
            <person name="Priest M."/>
            <person name="Roberts A."/>
            <person name="Saif S."/>
            <person name="Shea T."/>
            <person name="Sykes S."/>
            <person name="Wortman J."/>
            <person name="Nusbaum C."/>
            <person name="Birren B."/>
        </authorList>
    </citation>
    <scope>NUCLEOTIDE SEQUENCE [LARGE SCALE GENOMIC DNA]</scope>
    <source>
        <strain evidence="7">APO3</strain>
    </source>
</reference>
<gene>
    <name evidence="7" type="ORF">H257_07253</name>
</gene>
<sequence length="671" mass="71380">MIQIHSQRTMMFRQSWLTAAGRFRALSTWHLKRLPLQVQVPTPCDGVIASAQTPKRIETLAAEIGIDAADELKTYGPFKAKVSLDVLKRLHHQPNGKYVVVGGMTPTPLGEGKTTCVMGLVQALGAHLNTNAFACVRQPSQGPIFGLKGGAAGGGYAQTIPMDEFNMHLTGDIHAVSAATNLLAAAIDARMFHERNLTDATLYQRLVSSKAPSSSAQFTPAMRRRLAKLGLSPTSTPDDLTPTERRRFARLALDPATITVKRVVDTNDRFLRHVTVGQGAAEKGQNRATGFDITVASELMAILALANDLPDLKYRIGRMVVGFSHADDPVTVDDIGVTGALTALLRDAIEPTLMQTLEGTPVFVHAGPFANIAHGNSSILADRLALKLVGSSGVVVTEAGFGADMGIEKFCNIKCRASGLAPDCIVLVATIRALKLHGGAASVVAGKQLPLEYTTERLDLIEMGSLNLAKQIANAQAFHVPVVVAVSPFSHDSAAELELARTLAIAAGASDAVIAPYYAQGGAGAVDLAIAVQRAMQRRPDSGDRSEFATLYTNDMCVVNKANAVARTMYGASAVEFEDSANADLIRYAAHGFGDLPICIAKTQYSLSHDSKIKGVPRPFVLPIHRVRLNAGAGFITLFAGDVSTMPGLPTRPSFMDIDVDETTGQITGLF</sequence>
<dbReference type="GO" id="GO:0035999">
    <property type="term" value="P:tetrahydrofolate interconversion"/>
    <property type="evidence" value="ECO:0007669"/>
    <property type="project" value="UniProtKB-UniPathway"/>
</dbReference>
<protein>
    <recommendedName>
        <fullName evidence="2">formate--tetrahydrofolate ligase</fullName>
        <ecNumber evidence="2">6.3.4.3</ecNumber>
    </recommendedName>
</protein>
<dbReference type="Gene3D" id="3.40.50.300">
    <property type="entry name" value="P-loop containing nucleotide triphosphate hydrolases"/>
    <property type="match status" value="2"/>
</dbReference>
<dbReference type="InterPro" id="IPR020628">
    <property type="entry name" value="Formate_THF_ligase_CS"/>
</dbReference>
<dbReference type="Gene3D" id="1.10.8.770">
    <property type="match status" value="1"/>
</dbReference>
<dbReference type="HAMAP" id="MF_01543">
    <property type="entry name" value="FTHFS"/>
    <property type="match status" value="1"/>
</dbReference>
<dbReference type="FunFam" id="3.10.410.10:FF:000001">
    <property type="entry name" value="Putative formate--tetrahydrofolate ligase"/>
    <property type="match status" value="1"/>
</dbReference>
<dbReference type="UniPathway" id="UPA00193"/>
<dbReference type="InterPro" id="IPR027417">
    <property type="entry name" value="P-loop_NTPase"/>
</dbReference>
<keyword evidence="5" id="KW-0547">Nucleotide-binding</keyword>
<accession>W4GJT0</accession>
<dbReference type="STRING" id="112090.W4GJT0"/>
<evidence type="ECO:0000256" key="4">
    <source>
        <dbReference type="ARBA" id="ARBA00022598"/>
    </source>
</evidence>
<evidence type="ECO:0000313" key="7">
    <source>
        <dbReference type="EMBL" id="ETV79173.1"/>
    </source>
</evidence>
<dbReference type="GO" id="GO:0005524">
    <property type="term" value="F:ATP binding"/>
    <property type="evidence" value="ECO:0007669"/>
    <property type="project" value="UniProtKB-KW"/>
</dbReference>